<protein>
    <recommendedName>
        <fullName evidence="1">KIB1-4 beta-propeller domain-containing protein</fullName>
    </recommendedName>
</protein>
<name>A0ABC9E8P3_9POAL</name>
<evidence type="ECO:0000313" key="2">
    <source>
        <dbReference type="EMBL" id="CAL5052373.1"/>
    </source>
</evidence>
<gene>
    <name evidence="2" type="ORF">URODEC1_LOCUS92675</name>
</gene>
<dbReference type="EMBL" id="OZ075146">
    <property type="protein sequence ID" value="CAL5052373.1"/>
    <property type="molecule type" value="Genomic_DNA"/>
</dbReference>
<dbReference type="PANTHER" id="PTHR33110:SF108">
    <property type="entry name" value="OS11G0154200 PROTEIN"/>
    <property type="match status" value="1"/>
</dbReference>
<dbReference type="AlphaFoldDB" id="A0ABC9E8P3"/>
<dbReference type="Proteomes" id="UP001497457">
    <property type="component" value="Chromosome 36b"/>
</dbReference>
<dbReference type="Pfam" id="PF03478">
    <property type="entry name" value="Beta-prop_KIB1-4"/>
    <property type="match status" value="1"/>
</dbReference>
<reference evidence="2 3" key="2">
    <citation type="submission" date="2024-10" db="EMBL/GenBank/DDBJ databases">
        <authorList>
            <person name="Ryan C."/>
        </authorList>
    </citation>
    <scope>NUCLEOTIDE SEQUENCE [LARGE SCALE GENOMIC DNA]</scope>
</reference>
<feature type="domain" description="KIB1-4 beta-propeller" evidence="1">
    <location>
        <begin position="79"/>
        <end position="314"/>
    </location>
</feature>
<reference evidence="3" key="1">
    <citation type="submission" date="2024-06" db="EMBL/GenBank/DDBJ databases">
        <authorList>
            <person name="Ryan C."/>
        </authorList>
    </citation>
    <scope>NUCLEOTIDE SEQUENCE [LARGE SCALE GENOMIC DNA]</scope>
</reference>
<sequence>MGLCLGKQLPPSLWSDLPPDLASLVLCRLPSHADRLCRQWCLTAKQQYPLLPPVIPWLCLNFDNFFRGFQSLPDGHLSRSCMYLEFSVPVCVSDGWLLYLRSTPPDRLFLSKATMNLMIVCSGDLVAAIFYDGDVCFYRVGDPSWLVCTNDRREGQYEDIAFHHDKLFALTTKEELFAFDAGDSEASNVEHVIRAAVESPPATNKERLPCIKRYLVTSCGKLLMVKLTDHDRSRIIKNIGVKVFEAELGTGQWVEVKKLDGGQALFVGRGCSKAILLSGHERGFQGNRVYFLAIEFFYWFFGFNRADAPNYCFYDMGDGCRYKQCSFLEPGRRRH</sequence>
<evidence type="ECO:0000259" key="1">
    <source>
        <dbReference type="Pfam" id="PF03478"/>
    </source>
</evidence>
<organism evidence="2 3">
    <name type="scientific">Urochloa decumbens</name>
    <dbReference type="NCBI Taxonomy" id="240449"/>
    <lineage>
        <taxon>Eukaryota</taxon>
        <taxon>Viridiplantae</taxon>
        <taxon>Streptophyta</taxon>
        <taxon>Embryophyta</taxon>
        <taxon>Tracheophyta</taxon>
        <taxon>Spermatophyta</taxon>
        <taxon>Magnoliopsida</taxon>
        <taxon>Liliopsida</taxon>
        <taxon>Poales</taxon>
        <taxon>Poaceae</taxon>
        <taxon>PACMAD clade</taxon>
        <taxon>Panicoideae</taxon>
        <taxon>Panicodae</taxon>
        <taxon>Paniceae</taxon>
        <taxon>Melinidinae</taxon>
        <taxon>Urochloa</taxon>
    </lineage>
</organism>
<proteinExistence type="predicted"/>
<dbReference type="InterPro" id="IPR005174">
    <property type="entry name" value="KIB1-4_b-propeller"/>
</dbReference>
<dbReference type="PANTHER" id="PTHR33110">
    <property type="entry name" value="F-BOX/KELCH-REPEAT PROTEIN-RELATED"/>
    <property type="match status" value="1"/>
</dbReference>
<evidence type="ECO:0000313" key="3">
    <source>
        <dbReference type="Proteomes" id="UP001497457"/>
    </source>
</evidence>
<keyword evidence="3" id="KW-1185">Reference proteome</keyword>
<accession>A0ABC9E8P3</accession>